<dbReference type="GO" id="GO:0006384">
    <property type="term" value="P:transcription initiation at RNA polymerase III promoter"/>
    <property type="evidence" value="ECO:0007669"/>
    <property type="project" value="InterPro"/>
</dbReference>
<name>A0A1D1ZH90_9ARAE</name>
<dbReference type="InterPro" id="IPR044230">
    <property type="entry name" value="GTF3C4"/>
</dbReference>
<protein>
    <submittedName>
        <fullName evidence="1">Mediator of RNA polymerase II transcription subunit 12</fullName>
    </submittedName>
</protein>
<evidence type="ECO:0000313" key="1">
    <source>
        <dbReference type="EMBL" id="JAT66360.1"/>
    </source>
</evidence>
<sequence>MNGLSGVPERDLSCWKSNILWSLKQYHNVEKPLVLWDILAALLAFKEIAPSFVEDLLLEWLSSWNLDLSSDMSTEKILFHVQSSLPKVSMRQIHLLNMICRRLVLPEMKTVAPKDGTIYCSEDKRNLWNDLLIQSEKELRVRLVTFSFRAILFLSSHLAVAASSSTNWLPVGVTQMKQWVAINRMLVEDQILLLASRINELGSRIKSICENEVEESCGFCSASVPFESPEVAFCKSAMSADHSVRHKLGRCAVSMKLCPVTNLLWFCMCCQRWTTKHMPSAFFSMYDSSTDVGYAIESLSSFDCMKPLCPFCGILLQRYAPNFLLSANPV</sequence>
<proteinExistence type="predicted"/>
<dbReference type="EMBL" id="GDJX01001576">
    <property type="protein sequence ID" value="JAT66360.1"/>
    <property type="molecule type" value="Transcribed_RNA"/>
</dbReference>
<dbReference type="GO" id="GO:0004402">
    <property type="term" value="F:histone acetyltransferase activity"/>
    <property type="evidence" value="ECO:0007669"/>
    <property type="project" value="InterPro"/>
</dbReference>
<reference evidence="1" key="1">
    <citation type="submission" date="2015-07" db="EMBL/GenBank/DDBJ databases">
        <title>Transcriptome Assembly of Anthurium amnicola.</title>
        <authorList>
            <person name="Suzuki J."/>
        </authorList>
    </citation>
    <scope>NUCLEOTIDE SEQUENCE</scope>
</reference>
<dbReference type="PANTHER" id="PTHR15496:SF2">
    <property type="entry name" value="GENERAL TRANSCRIPTION FACTOR 3C POLYPEPTIDE 4"/>
    <property type="match status" value="1"/>
</dbReference>
<gene>
    <name evidence="1" type="primary">SRB8_5</name>
    <name evidence="1" type="ORF">g.116372</name>
</gene>
<dbReference type="AlphaFoldDB" id="A0A1D1ZH90"/>
<dbReference type="GO" id="GO:0000127">
    <property type="term" value="C:transcription factor TFIIIC complex"/>
    <property type="evidence" value="ECO:0007669"/>
    <property type="project" value="InterPro"/>
</dbReference>
<dbReference type="PANTHER" id="PTHR15496">
    <property type="entry name" value="GENERAL TRANSCRIPTION FACTOR 3C POLYPEPTIDE 4 FAMILY"/>
    <property type="match status" value="1"/>
</dbReference>
<accession>A0A1D1ZH90</accession>
<organism evidence="1">
    <name type="scientific">Anthurium amnicola</name>
    <dbReference type="NCBI Taxonomy" id="1678845"/>
    <lineage>
        <taxon>Eukaryota</taxon>
        <taxon>Viridiplantae</taxon>
        <taxon>Streptophyta</taxon>
        <taxon>Embryophyta</taxon>
        <taxon>Tracheophyta</taxon>
        <taxon>Spermatophyta</taxon>
        <taxon>Magnoliopsida</taxon>
        <taxon>Liliopsida</taxon>
        <taxon>Araceae</taxon>
        <taxon>Pothoideae</taxon>
        <taxon>Potheae</taxon>
        <taxon>Anthurium</taxon>
    </lineage>
</organism>